<dbReference type="PIRSF" id="PIRSF005303">
    <property type="entry name" value="Thiam_monoph_kin"/>
    <property type="match status" value="1"/>
</dbReference>
<feature type="binding site" evidence="2">
    <location>
        <position position="42"/>
    </location>
    <ligand>
        <name>Mg(2+)</name>
        <dbReference type="ChEBI" id="CHEBI:18420"/>
        <label>4</label>
    </ligand>
</feature>
<dbReference type="Gene3D" id="3.30.1330.10">
    <property type="entry name" value="PurM-like, N-terminal domain"/>
    <property type="match status" value="1"/>
</dbReference>
<feature type="binding site" evidence="2">
    <location>
        <position position="209"/>
    </location>
    <ligand>
        <name>Mg(2+)</name>
        <dbReference type="ChEBI" id="CHEBI:18420"/>
        <label>5</label>
    </ligand>
</feature>
<dbReference type="UniPathway" id="UPA00060">
    <property type="reaction ID" value="UER00142"/>
</dbReference>
<keyword evidence="1 2" id="KW-0784">Thiamine biosynthesis</keyword>
<dbReference type="PANTHER" id="PTHR30270:SF0">
    <property type="entry name" value="THIAMINE-MONOPHOSPHATE KINASE"/>
    <property type="match status" value="1"/>
</dbReference>
<keyword evidence="2" id="KW-0067">ATP-binding</keyword>
<reference evidence="4 5" key="1">
    <citation type="submission" date="2018-06" db="EMBL/GenBank/DDBJ databases">
        <title>Draft Genome Sequence of a Novel Marine Bacterium Related to the Verrucomicrobia.</title>
        <authorList>
            <person name="Vosseberg J."/>
            <person name="Martijn J."/>
            <person name="Ettema T.J.G."/>
        </authorList>
    </citation>
    <scope>NUCLEOTIDE SEQUENCE [LARGE SCALE GENOMIC DNA]</scope>
    <source>
        <strain evidence="4">TARA_B100001123</strain>
    </source>
</reference>
<feature type="binding site" evidence="2">
    <location>
        <position position="66"/>
    </location>
    <ligand>
        <name>substrate</name>
    </ligand>
</feature>
<feature type="binding site" evidence="2">
    <location>
        <position position="117"/>
    </location>
    <ligand>
        <name>ATP</name>
        <dbReference type="ChEBI" id="CHEBI:30616"/>
    </ligand>
</feature>
<keyword evidence="2" id="KW-0460">Magnesium</keyword>
<feature type="binding site" evidence="2">
    <location>
        <begin position="134"/>
        <end position="135"/>
    </location>
    <ligand>
        <name>ATP</name>
        <dbReference type="ChEBI" id="CHEBI:30616"/>
    </ligand>
</feature>
<dbReference type="GO" id="GO:0009030">
    <property type="term" value="F:thiamine-phosphate kinase activity"/>
    <property type="evidence" value="ECO:0007669"/>
    <property type="project" value="UniProtKB-UniRule"/>
</dbReference>
<feature type="binding site" evidence="2">
    <location>
        <position position="135"/>
    </location>
    <ligand>
        <name>Mg(2+)</name>
        <dbReference type="ChEBI" id="CHEBI:18420"/>
        <label>1</label>
    </ligand>
</feature>
<feature type="binding site" evidence="2">
    <location>
        <position position="42"/>
    </location>
    <ligand>
        <name>Mg(2+)</name>
        <dbReference type="ChEBI" id="CHEBI:18420"/>
        <label>3</label>
    </ligand>
</feature>
<dbReference type="InterPro" id="IPR036921">
    <property type="entry name" value="PurM-like_N_sf"/>
</dbReference>
<keyword evidence="2" id="KW-0479">Metal-binding</keyword>
<keyword evidence="2 4" id="KW-0808">Transferase</keyword>
<proteinExistence type="inferred from homology"/>
<dbReference type="GO" id="GO:0000287">
    <property type="term" value="F:magnesium ion binding"/>
    <property type="evidence" value="ECO:0007669"/>
    <property type="project" value="UniProtKB-UniRule"/>
</dbReference>
<dbReference type="PANTHER" id="PTHR30270">
    <property type="entry name" value="THIAMINE-MONOPHOSPHATE KINASE"/>
    <property type="match status" value="1"/>
</dbReference>
<feature type="binding site" evidence="2">
    <location>
        <position position="59"/>
    </location>
    <ligand>
        <name>Mg(2+)</name>
        <dbReference type="ChEBI" id="CHEBI:18420"/>
        <label>1</label>
    </ligand>
</feature>
<evidence type="ECO:0000259" key="3">
    <source>
        <dbReference type="Pfam" id="PF00586"/>
    </source>
</evidence>
<evidence type="ECO:0000313" key="4">
    <source>
        <dbReference type="EMBL" id="AWT59411.1"/>
    </source>
</evidence>
<dbReference type="InterPro" id="IPR006283">
    <property type="entry name" value="ThiL-like"/>
</dbReference>
<feature type="binding site" evidence="2">
    <location>
        <position position="206"/>
    </location>
    <ligand>
        <name>Mg(2+)</name>
        <dbReference type="ChEBI" id="CHEBI:18420"/>
        <label>3</label>
    </ligand>
</feature>
<evidence type="ECO:0000256" key="1">
    <source>
        <dbReference type="ARBA" id="ARBA00022977"/>
    </source>
</evidence>
<dbReference type="HAMAP" id="MF_02128">
    <property type="entry name" value="TMP_kinase"/>
    <property type="match status" value="1"/>
</dbReference>
<comment type="function">
    <text evidence="2">Catalyzes the ATP-dependent phosphorylation of thiamine-monophosphate (TMP) to form thiamine-pyrophosphate (TPP), the active form of vitamin B1.</text>
</comment>
<sequence>MYPYTDNKHETVASLGEENLLFRIRDWLGNVSPSEPFGMGDDCAVLPPNFSKGNLITVDGLFFNWHFDDSVSPKDAGAKLLKRNLSDLAAMGGTPSCGVLAIIQPKNTRLDWLKDFYFGLAETARKWGVNVVGGDLSESHDTLGGYLTLFGHAERPLTRKGAVEHDHLFVTGTLGGSLLSKHITFQPRIVEGQWLANQASVRSMIDLTDGIMKDLPTLLPENHRAGIKINALPISNDTKEASRQSGKKELEHVLNDGEDYELLFTVSRDTDISRFTDEWSNAFDTPLSLIGRILGSDKSGSNNQIIDLESENPISTGTGFTWY</sequence>
<dbReference type="GO" id="GO:0009229">
    <property type="term" value="P:thiamine diphosphate biosynthetic process"/>
    <property type="evidence" value="ECO:0007669"/>
    <property type="project" value="UniProtKB-UniRule"/>
</dbReference>
<dbReference type="GO" id="GO:0009228">
    <property type="term" value="P:thiamine biosynthetic process"/>
    <property type="evidence" value="ECO:0007669"/>
    <property type="project" value="UniProtKB-KW"/>
</dbReference>
<dbReference type="KEGG" id="mtar:DF168_00600"/>
<evidence type="ECO:0000256" key="2">
    <source>
        <dbReference type="HAMAP-Rule" id="MF_02128"/>
    </source>
</evidence>
<gene>
    <name evidence="2 4" type="primary">thiL</name>
    <name evidence="4" type="ORF">DF168_00600</name>
</gene>
<feature type="binding site" evidence="2">
    <location>
        <position position="87"/>
    </location>
    <ligand>
        <name>Mg(2+)</name>
        <dbReference type="ChEBI" id="CHEBI:18420"/>
        <label>4</label>
    </ligand>
</feature>
<dbReference type="CDD" id="cd02194">
    <property type="entry name" value="ThiL"/>
    <property type="match status" value="1"/>
</dbReference>
<name>A0A2Z4ABX3_9BACT</name>
<feature type="binding site" evidence="2">
    <location>
        <position position="159"/>
    </location>
    <ligand>
        <name>ATP</name>
        <dbReference type="ChEBI" id="CHEBI:30616"/>
    </ligand>
</feature>
<feature type="binding site" evidence="2">
    <location>
        <position position="87"/>
    </location>
    <ligand>
        <name>Mg(2+)</name>
        <dbReference type="ChEBI" id="CHEBI:18420"/>
        <label>3</label>
    </ligand>
</feature>
<dbReference type="EC" id="2.7.4.16" evidence="2"/>
<dbReference type="Proteomes" id="UP000247465">
    <property type="component" value="Chromosome"/>
</dbReference>
<dbReference type="AlphaFoldDB" id="A0A2Z4ABX3"/>
<comment type="caution">
    <text evidence="2">Lacks conserved residue(s) required for the propagation of feature annotation.</text>
</comment>
<feature type="binding site" evidence="2">
    <location>
        <position position="258"/>
    </location>
    <ligand>
        <name>substrate</name>
    </ligand>
</feature>
<comment type="miscellaneous">
    <text evidence="2">Reaction mechanism of ThiL seems to utilize a direct, inline transfer of the gamma-phosphate of ATP to TMP rather than a phosphorylated enzyme intermediate.</text>
</comment>
<feature type="domain" description="PurM-like N-terminal" evidence="3">
    <location>
        <begin position="40"/>
        <end position="141"/>
    </location>
</feature>
<feature type="binding site" evidence="2">
    <location>
        <position position="87"/>
    </location>
    <ligand>
        <name>Mg(2+)</name>
        <dbReference type="ChEBI" id="CHEBI:18420"/>
        <label>2</label>
    </ligand>
</feature>
<dbReference type="GO" id="GO:0005524">
    <property type="term" value="F:ATP binding"/>
    <property type="evidence" value="ECO:0007669"/>
    <property type="project" value="UniProtKB-UniRule"/>
</dbReference>
<dbReference type="InterPro" id="IPR036676">
    <property type="entry name" value="PurM-like_C_sf"/>
</dbReference>
<comment type="catalytic activity">
    <reaction evidence="2">
        <text>thiamine phosphate + ATP = thiamine diphosphate + ADP</text>
        <dbReference type="Rhea" id="RHEA:15913"/>
        <dbReference type="ChEBI" id="CHEBI:30616"/>
        <dbReference type="ChEBI" id="CHEBI:37575"/>
        <dbReference type="ChEBI" id="CHEBI:58937"/>
        <dbReference type="ChEBI" id="CHEBI:456216"/>
        <dbReference type="EC" id="2.7.4.16"/>
    </reaction>
</comment>
<comment type="pathway">
    <text evidence="2">Cofactor biosynthesis; thiamine diphosphate biosynthesis; thiamine diphosphate from thiamine phosphate: step 1/1.</text>
</comment>
<protein>
    <recommendedName>
        <fullName evidence="2">Thiamine-monophosphate kinase</fullName>
        <shortName evidence="2">TMP kinase</shortName>
        <shortName evidence="2">Thiamine-phosphate kinase</shortName>
        <ecNumber evidence="2">2.7.4.16</ecNumber>
    </recommendedName>
</protein>
<evidence type="ECO:0000313" key="5">
    <source>
        <dbReference type="Proteomes" id="UP000247465"/>
    </source>
</evidence>
<dbReference type="SUPFAM" id="SSF55326">
    <property type="entry name" value="PurM N-terminal domain-like"/>
    <property type="match status" value="1"/>
</dbReference>
<accession>A0A2Z4ABX3</accession>
<feature type="binding site" evidence="2">
    <location>
        <position position="208"/>
    </location>
    <ligand>
        <name>ATP</name>
        <dbReference type="ChEBI" id="CHEBI:30616"/>
    </ligand>
</feature>
<comment type="similarity">
    <text evidence="2">Belongs to the thiamine-monophosphate kinase family.</text>
</comment>
<keyword evidence="2 4" id="KW-0418">Kinase</keyword>
<dbReference type="Pfam" id="PF00586">
    <property type="entry name" value="AIRS"/>
    <property type="match status" value="1"/>
</dbReference>
<dbReference type="Gene3D" id="3.90.650.10">
    <property type="entry name" value="PurM-like C-terminal domain"/>
    <property type="match status" value="1"/>
</dbReference>
<feature type="binding site" evidence="2">
    <location>
        <position position="59"/>
    </location>
    <ligand>
        <name>Mg(2+)</name>
        <dbReference type="ChEBI" id="CHEBI:18420"/>
        <label>2</label>
    </ligand>
</feature>
<dbReference type="SUPFAM" id="SSF56042">
    <property type="entry name" value="PurM C-terminal domain-like"/>
    <property type="match status" value="1"/>
</dbReference>
<keyword evidence="2" id="KW-0547">Nucleotide-binding</keyword>
<dbReference type="InterPro" id="IPR016188">
    <property type="entry name" value="PurM-like_N"/>
</dbReference>
<feature type="binding site" evidence="2">
    <location>
        <position position="57"/>
    </location>
    <ligand>
        <name>Mg(2+)</name>
        <dbReference type="ChEBI" id="CHEBI:18420"/>
        <label>4</label>
    </ligand>
</feature>
<organism evidence="4 5">
    <name type="scientific">Candidatus Moanibacter tarae</name>
    <dbReference type="NCBI Taxonomy" id="2200854"/>
    <lineage>
        <taxon>Bacteria</taxon>
        <taxon>Pseudomonadati</taxon>
        <taxon>Verrucomicrobiota</taxon>
        <taxon>Opitutia</taxon>
        <taxon>Puniceicoccales</taxon>
        <taxon>Puniceicoccales incertae sedis</taxon>
        <taxon>Candidatus Moanibacter</taxon>
    </lineage>
</organism>
<feature type="binding site" evidence="2">
    <location>
        <position position="320"/>
    </location>
    <ligand>
        <name>substrate</name>
    </ligand>
</feature>
<dbReference type="EMBL" id="CP029803">
    <property type="protein sequence ID" value="AWT59411.1"/>
    <property type="molecule type" value="Genomic_DNA"/>
</dbReference>